<gene>
    <name evidence="3" type="ORF">A1O5_08459</name>
</gene>
<dbReference type="STRING" id="1182543.W9WUE5"/>
<dbReference type="Gene3D" id="2.130.10.10">
    <property type="entry name" value="YVTN repeat-like/Quinoprotein amine dehydrogenase"/>
    <property type="match status" value="1"/>
</dbReference>
<dbReference type="GeneID" id="19193158"/>
<feature type="compositionally biased region" description="Gly residues" evidence="1">
    <location>
        <begin position="639"/>
        <end position="649"/>
    </location>
</feature>
<accession>W9WUE5</accession>
<dbReference type="EMBL" id="AMGX01000013">
    <property type="protein sequence ID" value="EXJ68665.1"/>
    <property type="molecule type" value="Genomic_DNA"/>
</dbReference>
<feature type="compositionally biased region" description="Pro residues" evidence="1">
    <location>
        <begin position="1"/>
        <end position="12"/>
    </location>
</feature>
<feature type="compositionally biased region" description="Polar residues" evidence="1">
    <location>
        <begin position="826"/>
        <end position="838"/>
    </location>
</feature>
<feature type="compositionally biased region" description="Polar residues" evidence="1">
    <location>
        <begin position="651"/>
        <end position="669"/>
    </location>
</feature>
<feature type="compositionally biased region" description="Polar residues" evidence="1">
    <location>
        <begin position="1009"/>
        <end position="1028"/>
    </location>
</feature>
<dbReference type="RefSeq" id="XP_007747231.1">
    <property type="nucleotide sequence ID" value="XM_007749041.1"/>
</dbReference>
<feature type="region of interest" description="Disordered" evidence="1">
    <location>
        <begin position="728"/>
        <end position="804"/>
    </location>
</feature>
<protein>
    <recommendedName>
        <fullName evidence="2">F-box domain-containing protein</fullName>
    </recommendedName>
</protein>
<feature type="compositionally biased region" description="Polar residues" evidence="1">
    <location>
        <begin position="746"/>
        <end position="763"/>
    </location>
</feature>
<evidence type="ECO:0000313" key="3">
    <source>
        <dbReference type="EMBL" id="EXJ68665.1"/>
    </source>
</evidence>
<feature type="region of interest" description="Disordered" evidence="1">
    <location>
        <begin position="822"/>
        <end position="901"/>
    </location>
</feature>
<feature type="domain" description="F-box" evidence="2">
    <location>
        <begin position="73"/>
        <end position="119"/>
    </location>
</feature>
<dbReference type="SUPFAM" id="SSF82171">
    <property type="entry name" value="DPP6 N-terminal domain-like"/>
    <property type="match status" value="1"/>
</dbReference>
<dbReference type="InterPro" id="IPR015943">
    <property type="entry name" value="WD40/YVTN_repeat-like_dom_sf"/>
</dbReference>
<sequence length="1225" mass="131350">MSPQPIVHPPPNTGSTVSHEDDIPPQPLDLDLDDHEPSREAGLGISQTSDPAAADNWPKSPDTIVPNHESRDAVAFHKLPIQVLERILWRVDANSFASLAILNKNWYRAAQNRELYAHHLSRCPSYALSNTVITGPFRKFDLYRLKTKFAAEVRRNLFEAYLRPRQTLINLISVNASSSAALPGAEAFRFSFSPNGQTILALSSSRIYVIDAVTDPISVRHELKTMRRPLAASVTDDGTTLAVLSSKHQANVYQLTPEGVKHVQVLIMDNPPRTIALAPEGTVLAAAYEGGVEVFSLAANALSTDRRAVRSEGVDMLSFSGDGSMLVGSTQSLEEPSAVVITAPFYTENDLPPKEVHSRMWTTQILFPQISSICSHAELLQGHTEGDANWLFAYDHTLMSYRAVRTDDTRTGVAYFLNPTTNRRFSLPAPSTAPTATVCGTLVVAGFAGSGLCIYGVPEKLDSSPDMGSVVERHEQRLQGRVPLTSATGHIEPLMAYSPSISGSSEDIEDDSLAAKVDWRESLFVKCQQIKTLDGATAAKWVERCEDRPCAFTGKRLVVVAPGGVDRFMEELGDESMPVDGSRLSILDFDYSPSQSADRELTIEVGEKEPELLIEQMGDMDIEVAMERRRTVRDRARGGMRGGLRGGLGRSITTASATQGSRLRSVSQASSPLDVDAQIALANSTPFPPPQASPNLHRSATAAGFSTARYPPRPPLAQQQDAANAIYHRPPGQQLDGWESPPPPYTTGSPRLQSGMTLSSPLAQTRPMGGMPMPLIGIPENGRTPQVHPGFGHGNPMNSQFTQPLHLTPQPIHVVPENAAPRQAVGQYSASAPPNDQSYAPVPEPYHRASPVSQIHPANAPLAPSASGDSSRPVSHEGQASPYQQTPVSQRPQTAERPSPLNTAQHVQNLSDMAPAHKPSSSGSVTLTGANLQARLNHPVPPTPSSLDEMRLSQAYEPANQPVASQPAPPPVVQANGPYNIVPPTADQMANLNRRVSYTTRKPVPQIATHGSINQNTAPRNVSDSTGVPPSPPRGAWGAAGVPGSPSFNKAISTPNGLTRNNSKGSGHSIPISASTPNLHAPPAVQAQRPRMGRLDTIDSVSSSYGPGEPGSGSHSFAQGMAPPMPHPQQNPYLISQSQPGPQQLYQQMPTHQTRVWAGSGFSPIENGNRRVLSDPTSAELGKKKKGKRKKGDEVSRSQTPMPTSSAGVKEGGGGGKKGGRCVVM</sequence>
<comment type="caution">
    <text evidence="3">The sequence shown here is derived from an EMBL/GenBank/DDBJ whole genome shotgun (WGS) entry which is preliminary data.</text>
</comment>
<keyword evidence="4" id="KW-1185">Reference proteome</keyword>
<dbReference type="PROSITE" id="PS50181">
    <property type="entry name" value="FBOX"/>
    <property type="match status" value="1"/>
</dbReference>
<organism evidence="3 4">
    <name type="scientific">Cladophialophora psammophila CBS 110553</name>
    <dbReference type="NCBI Taxonomy" id="1182543"/>
    <lineage>
        <taxon>Eukaryota</taxon>
        <taxon>Fungi</taxon>
        <taxon>Dikarya</taxon>
        <taxon>Ascomycota</taxon>
        <taxon>Pezizomycotina</taxon>
        <taxon>Eurotiomycetes</taxon>
        <taxon>Chaetothyriomycetidae</taxon>
        <taxon>Chaetothyriales</taxon>
        <taxon>Herpotrichiellaceae</taxon>
        <taxon>Cladophialophora</taxon>
    </lineage>
</organism>
<name>W9WUE5_9EURO</name>
<feature type="compositionally biased region" description="Polar residues" evidence="1">
    <location>
        <begin position="1046"/>
        <end position="1078"/>
    </location>
</feature>
<feature type="compositionally biased region" description="Low complexity" evidence="1">
    <location>
        <begin position="1137"/>
        <end position="1150"/>
    </location>
</feature>
<evidence type="ECO:0000256" key="1">
    <source>
        <dbReference type="SAM" id="MobiDB-lite"/>
    </source>
</evidence>
<proteinExistence type="predicted"/>
<dbReference type="Pfam" id="PF23749">
    <property type="entry name" value="DUF7165"/>
    <property type="match status" value="1"/>
</dbReference>
<dbReference type="InterPro" id="IPR001810">
    <property type="entry name" value="F-box_dom"/>
</dbReference>
<dbReference type="InterPro" id="IPR055589">
    <property type="entry name" value="DUF7165"/>
</dbReference>
<feature type="region of interest" description="Disordered" evidence="1">
    <location>
        <begin position="1001"/>
        <end position="1225"/>
    </location>
</feature>
<feature type="region of interest" description="Disordered" evidence="1">
    <location>
        <begin position="1"/>
        <end position="63"/>
    </location>
</feature>
<dbReference type="Proteomes" id="UP000019471">
    <property type="component" value="Unassembled WGS sequence"/>
</dbReference>
<feature type="region of interest" description="Disordered" evidence="1">
    <location>
        <begin position="633"/>
        <end position="669"/>
    </location>
</feature>
<dbReference type="CDD" id="cd09917">
    <property type="entry name" value="F-box_SF"/>
    <property type="match status" value="1"/>
</dbReference>
<evidence type="ECO:0000259" key="2">
    <source>
        <dbReference type="PROSITE" id="PS50181"/>
    </source>
</evidence>
<feature type="compositionally biased region" description="Polar residues" evidence="1">
    <location>
        <begin position="881"/>
        <end position="893"/>
    </location>
</feature>
<feature type="compositionally biased region" description="Polar residues" evidence="1">
    <location>
        <begin position="1197"/>
        <end position="1207"/>
    </location>
</feature>
<dbReference type="eggNOG" id="ENOG502QTS5">
    <property type="taxonomic scope" value="Eukaryota"/>
</dbReference>
<dbReference type="HOGENOM" id="CLU_002718_1_0_1"/>
<feature type="compositionally biased region" description="Low complexity" evidence="1">
    <location>
        <begin position="1100"/>
        <end position="1116"/>
    </location>
</feature>
<dbReference type="AlphaFoldDB" id="W9WUE5"/>
<evidence type="ECO:0000313" key="4">
    <source>
        <dbReference type="Proteomes" id="UP000019471"/>
    </source>
</evidence>
<dbReference type="SUPFAM" id="SSF81383">
    <property type="entry name" value="F-box domain"/>
    <property type="match status" value="1"/>
</dbReference>
<reference evidence="3 4" key="1">
    <citation type="submission" date="2013-03" db="EMBL/GenBank/DDBJ databases">
        <title>The Genome Sequence of Cladophialophora psammophila CBS 110553.</title>
        <authorList>
            <consortium name="The Broad Institute Genomics Platform"/>
            <person name="Cuomo C."/>
            <person name="de Hoog S."/>
            <person name="Gorbushina A."/>
            <person name="Walker B."/>
            <person name="Young S.K."/>
            <person name="Zeng Q."/>
            <person name="Gargeya S."/>
            <person name="Fitzgerald M."/>
            <person name="Haas B."/>
            <person name="Abouelleil A."/>
            <person name="Allen A.W."/>
            <person name="Alvarado L."/>
            <person name="Arachchi H.M."/>
            <person name="Berlin A.M."/>
            <person name="Chapman S.B."/>
            <person name="Gainer-Dewar J."/>
            <person name="Goldberg J."/>
            <person name="Griggs A."/>
            <person name="Gujja S."/>
            <person name="Hansen M."/>
            <person name="Howarth C."/>
            <person name="Imamovic A."/>
            <person name="Ireland A."/>
            <person name="Larimer J."/>
            <person name="McCowan C."/>
            <person name="Murphy C."/>
            <person name="Pearson M."/>
            <person name="Poon T.W."/>
            <person name="Priest M."/>
            <person name="Roberts A."/>
            <person name="Saif S."/>
            <person name="Shea T."/>
            <person name="Sisk P."/>
            <person name="Sykes S."/>
            <person name="Wortman J."/>
            <person name="Nusbaum C."/>
            <person name="Birren B."/>
        </authorList>
    </citation>
    <scope>NUCLEOTIDE SEQUENCE [LARGE SCALE GENOMIC DNA]</scope>
    <source>
        <strain evidence="3 4">CBS 110553</strain>
    </source>
</reference>
<dbReference type="InterPro" id="IPR036047">
    <property type="entry name" value="F-box-like_dom_sf"/>
</dbReference>
<dbReference type="OrthoDB" id="3925024at2759"/>